<sequence>MVNLCGLLLNMIHLITSKQHYHKLQS</sequence>
<dbReference type="AlphaFoldDB" id="A0A0A9A145"/>
<reference evidence="1" key="2">
    <citation type="journal article" date="2015" name="Data Brief">
        <title>Shoot transcriptome of the giant reed, Arundo donax.</title>
        <authorList>
            <person name="Barrero R.A."/>
            <person name="Guerrero F.D."/>
            <person name="Moolhuijzen P."/>
            <person name="Goolsby J.A."/>
            <person name="Tidwell J."/>
            <person name="Bellgard S.E."/>
            <person name="Bellgard M.I."/>
        </authorList>
    </citation>
    <scope>NUCLEOTIDE SEQUENCE</scope>
    <source>
        <tissue evidence="1">Shoot tissue taken approximately 20 cm above the soil surface</tissue>
    </source>
</reference>
<protein>
    <submittedName>
        <fullName evidence="1">Uncharacterized protein</fullName>
    </submittedName>
</protein>
<reference evidence="1" key="1">
    <citation type="submission" date="2014-09" db="EMBL/GenBank/DDBJ databases">
        <authorList>
            <person name="Magalhaes I.L.F."/>
            <person name="Oliveira U."/>
            <person name="Santos F.R."/>
            <person name="Vidigal T.H.D.A."/>
            <person name="Brescovit A.D."/>
            <person name="Santos A.J."/>
        </authorList>
    </citation>
    <scope>NUCLEOTIDE SEQUENCE</scope>
    <source>
        <tissue evidence="1">Shoot tissue taken approximately 20 cm above the soil surface</tissue>
    </source>
</reference>
<name>A0A0A9A145_ARUDO</name>
<accession>A0A0A9A145</accession>
<proteinExistence type="predicted"/>
<organism evidence="1">
    <name type="scientific">Arundo donax</name>
    <name type="common">Giant reed</name>
    <name type="synonym">Donax arundinaceus</name>
    <dbReference type="NCBI Taxonomy" id="35708"/>
    <lineage>
        <taxon>Eukaryota</taxon>
        <taxon>Viridiplantae</taxon>
        <taxon>Streptophyta</taxon>
        <taxon>Embryophyta</taxon>
        <taxon>Tracheophyta</taxon>
        <taxon>Spermatophyta</taxon>
        <taxon>Magnoliopsida</taxon>
        <taxon>Liliopsida</taxon>
        <taxon>Poales</taxon>
        <taxon>Poaceae</taxon>
        <taxon>PACMAD clade</taxon>
        <taxon>Arundinoideae</taxon>
        <taxon>Arundineae</taxon>
        <taxon>Arundo</taxon>
    </lineage>
</organism>
<evidence type="ECO:0000313" key="1">
    <source>
        <dbReference type="EMBL" id="JAD42725.1"/>
    </source>
</evidence>
<dbReference type="EMBL" id="GBRH01255170">
    <property type="protein sequence ID" value="JAD42725.1"/>
    <property type="molecule type" value="Transcribed_RNA"/>
</dbReference>